<dbReference type="OrthoDB" id="4409886at2"/>
<dbReference type="RefSeq" id="WP_003952427.1">
    <property type="nucleotide sequence ID" value="NZ_CM000913.1"/>
</dbReference>
<protein>
    <submittedName>
        <fullName evidence="1">Polyketide synthase</fullName>
    </submittedName>
</protein>
<dbReference type="Pfam" id="PF00550">
    <property type="entry name" value="PP-binding"/>
    <property type="match status" value="1"/>
</dbReference>
<dbReference type="KEGG" id="sclf:BB341_07440"/>
<dbReference type="Gene3D" id="1.10.1200.10">
    <property type="entry name" value="ACP-like"/>
    <property type="match status" value="1"/>
</dbReference>
<dbReference type="EMBL" id="CM000913">
    <property type="protein sequence ID" value="EFG09351.1"/>
    <property type="molecule type" value="Genomic_DNA"/>
</dbReference>
<dbReference type="PROSITE" id="PS50075">
    <property type="entry name" value="CARRIER"/>
    <property type="match status" value="1"/>
</dbReference>
<proteinExistence type="predicted"/>
<dbReference type="STRING" id="1901.BB341_07440"/>
<dbReference type="GeneID" id="93729253"/>
<dbReference type="SUPFAM" id="SSF47336">
    <property type="entry name" value="ACP-like"/>
    <property type="match status" value="1"/>
</dbReference>
<dbReference type="eggNOG" id="ENOG5031UVD">
    <property type="taxonomic scope" value="Bacteria"/>
</dbReference>
<evidence type="ECO:0000313" key="2">
    <source>
        <dbReference type="Proteomes" id="UP000002357"/>
    </source>
</evidence>
<accession>B5GL46</accession>
<evidence type="ECO:0000313" key="1">
    <source>
        <dbReference type="EMBL" id="EFG09351.1"/>
    </source>
</evidence>
<dbReference type="AlphaFoldDB" id="B5GL46"/>
<sequence length="81" mass="9123">MTEKEFIDVLAPLMEEIIGTTINETQLDITFGDLDVDSLNQIEIITRIEDAFDCEIDDSTLRTIRTPRGVMEYIAGVSATR</sequence>
<dbReference type="Proteomes" id="UP000002357">
    <property type="component" value="Chromosome"/>
</dbReference>
<organism evidence="1 2">
    <name type="scientific">Streptomyces clavuligerus</name>
    <dbReference type="NCBI Taxonomy" id="1901"/>
    <lineage>
        <taxon>Bacteria</taxon>
        <taxon>Bacillati</taxon>
        <taxon>Actinomycetota</taxon>
        <taxon>Actinomycetes</taxon>
        <taxon>Kitasatosporales</taxon>
        <taxon>Streptomycetaceae</taxon>
        <taxon>Streptomyces</taxon>
    </lineage>
</organism>
<keyword evidence="2" id="KW-1185">Reference proteome</keyword>
<dbReference type="InterPro" id="IPR036736">
    <property type="entry name" value="ACP-like_sf"/>
</dbReference>
<gene>
    <name evidence="1" type="ORF">SCLAV_4277</name>
</gene>
<reference evidence="1 2" key="1">
    <citation type="journal article" date="2010" name="Genome Biol. Evol.">
        <title>The sequence of a 1.8-mb bacterial linear plasmid reveals a rich evolutionary reservoir of secondary metabolic pathways.</title>
        <authorList>
            <person name="Medema M.H."/>
            <person name="Trefzer A."/>
            <person name="Kovalchuk A."/>
            <person name="van den Berg M."/>
            <person name="Mueller U."/>
            <person name="Heijne W."/>
            <person name="Wu L."/>
            <person name="Alam M.T."/>
            <person name="Ronning C.M."/>
            <person name="Nierman W.C."/>
            <person name="Bovenberg R.A.L."/>
            <person name="Breitling R."/>
            <person name="Takano E."/>
        </authorList>
    </citation>
    <scope>NUCLEOTIDE SEQUENCE [LARGE SCALE GENOMIC DNA]</scope>
    <source>
        <strain evidence="2">ATCC 27064 / DSM 738 / JCM 4710 / NBRC 13307 / NCIMB 12785 / NRRL 3585 / VKM Ac-602</strain>
    </source>
</reference>
<name>B5GL46_STRCL</name>
<dbReference type="InterPro" id="IPR009081">
    <property type="entry name" value="PP-bd_ACP"/>
</dbReference>